<dbReference type="AlphaFoldDB" id="C4G9E0"/>
<keyword evidence="13" id="KW-1185">Reference proteome</keyword>
<keyword evidence="9" id="KW-0812">Transmembrane</keyword>
<name>C4G9E0_9FIRM</name>
<dbReference type="Gene3D" id="3.30.200.20">
    <property type="entry name" value="Phosphorylase Kinase, domain 1"/>
    <property type="match status" value="1"/>
</dbReference>
<proteinExistence type="predicted"/>
<accession>C4G9E0</accession>
<dbReference type="Pfam" id="PF03793">
    <property type="entry name" value="PASTA"/>
    <property type="match status" value="3"/>
</dbReference>
<dbReference type="HOGENOM" id="CLU_000288_135_2_9"/>
<dbReference type="Proteomes" id="UP000003494">
    <property type="component" value="Unassembled WGS sequence"/>
</dbReference>
<keyword evidence="6" id="KW-0067">ATP-binding</keyword>
<dbReference type="EC" id="2.7.11.1" evidence="1"/>
<evidence type="ECO:0000256" key="4">
    <source>
        <dbReference type="ARBA" id="ARBA00022741"/>
    </source>
</evidence>
<dbReference type="InterPro" id="IPR011009">
    <property type="entry name" value="Kinase-like_dom_sf"/>
</dbReference>
<dbReference type="EMBL" id="ACIP02000001">
    <property type="protein sequence ID" value="EEP29237.1"/>
    <property type="molecule type" value="Genomic_DNA"/>
</dbReference>
<dbReference type="PANTHER" id="PTHR43289:SF34">
    <property type="entry name" value="SERINE_THREONINE-PROTEIN KINASE YBDM-RELATED"/>
    <property type="match status" value="1"/>
</dbReference>
<dbReference type="InterPro" id="IPR000719">
    <property type="entry name" value="Prot_kinase_dom"/>
</dbReference>
<comment type="caution">
    <text evidence="12">The sequence shown here is derived from an EMBL/GenBank/DDBJ whole genome shotgun (WGS) entry which is preliminary data.</text>
</comment>
<dbReference type="Gene3D" id="3.30.10.20">
    <property type="match status" value="3"/>
</dbReference>
<keyword evidence="4" id="KW-0547">Nucleotide-binding</keyword>
<sequence>MLENGTFLANRYEITANIGTGGMSDVYRAKDHLLGRDVGVKVLKEDFSHDMTFVTKFRQEAQSAAGLEHPNIVNIYDVGSENGLYYIVMEVVEGVTLKTYIEKKGRLNYKEVISIAIQVARGIEAAHKKGIIHRDIKPQNIMISKDGKVKVTDFGIAKAVSSNTVHADMMGSVHYTSPEQARNGYVTYRSDIYSLGIVMYEMATGQVPFDGDSTVAVALQHLQSEMPKASAIAEDLPISVEHIIEKATMKSPDRRYQNMEELLLDLRKALVTPNEDFINIVPLVDDDKTKVITEDELNEIKKEAGAYEEDEDKEADLNEQKAGALPAAAETGALTASGDKKKGRNIEKIITIGGVIAAIIIMIIMIYVFGSLFGWFKGFGTNTEQTSQIRLPDVTGKSEEEAKSTLTNMGLKVVTVSATSDDYDQGMVAEQDPTAGKKVDKDSTVTLTISTGSDKIKVPDVTGQTEDAATKTLKGAGLTVNVQYQYSSSAAKGVVISTDPTAGSKLAKNSQVTLLVSQGTKAVQVPSLTGMTKDEASSALSAAKLTLGNVTSSYSDSVESGKVISQSPSTGQYIDPGTAVNIVISKGKETAAYRFSQSVTNSTTSDVTYVLKDTAGKTLRTWKVGAGKTETLSVENIQTSSGTLSWSGGASGSTAVSFAKQ</sequence>
<dbReference type="PROSITE" id="PS00018">
    <property type="entry name" value="EF_HAND_1"/>
    <property type="match status" value="1"/>
</dbReference>
<dbReference type="PROSITE" id="PS50011">
    <property type="entry name" value="PROTEIN_KINASE_DOM"/>
    <property type="match status" value="1"/>
</dbReference>
<reference evidence="12" key="1">
    <citation type="submission" date="2009-04" db="EMBL/GenBank/DDBJ databases">
        <authorList>
            <person name="Weinstock G."/>
            <person name="Sodergren E."/>
            <person name="Clifton S."/>
            <person name="Fulton L."/>
            <person name="Fulton B."/>
            <person name="Courtney L."/>
            <person name="Fronick C."/>
            <person name="Harrison M."/>
            <person name="Strong C."/>
            <person name="Farmer C."/>
            <person name="Delahaunty K."/>
            <person name="Markovic C."/>
            <person name="Hall O."/>
            <person name="Minx P."/>
            <person name="Tomlinson C."/>
            <person name="Mitreva M."/>
            <person name="Nelson J."/>
            <person name="Hou S."/>
            <person name="Wollam A."/>
            <person name="Pepin K.H."/>
            <person name="Johnson M."/>
            <person name="Bhonagiri V."/>
            <person name="Nash W.E."/>
            <person name="Warren W."/>
            <person name="Chinwalla A."/>
            <person name="Mardis E.R."/>
            <person name="Wilson R.K."/>
        </authorList>
    </citation>
    <scope>NUCLEOTIDE SEQUENCE [LARGE SCALE GENOMIC DNA]</scope>
    <source>
        <strain evidence="12">DSM 14600</strain>
    </source>
</reference>
<dbReference type="CDD" id="cd06577">
    <property type="entry name" value="PASTA_pknB"/>
    <property type="match status" value="3"/>
</dbReference>
<dbReference type="SMART" id="SM00220">
    <property type="entry name" value="S_TKc"/>
    <property type="match status" value="1"/>
</dbReference>
<dbReference type="FunFam" id="1.10.510.10:FF:000021">
    <property type="entry name" value="Serine/threonine protein kinase"/>
    <property type="match status" value="1"/>
</dbReference>
<feature type="domain" description="PASTA" evidence="11">
    <location>
        <begin position="519"/>
        <end position="586"/>
    </location>
</feature>
<dbReference type="Pfam" id="PF00069">
    <property type="entry name" value="Pkinase"/>
    <property type="match status" value="1"/>
</dbReference>
<keyword evidence="9" id="KW-1133">Transmembrane helix</keyword>
<dbReference type="RefSeq" id="WP_006905625.1">
    <property type="nucleotide sequence ID" value="NZ_GG665866.1"/>
</dbReference>
<dbReference type="STRING" id="626523.GCWU000342_00593"/>
<keyword evidence="2" id="KW-0723">Serine/threonine-protein kinase</keyword>
<dbReference type="SUPFAM" id="SSF54184">
    <property type="entry name" value="Penicillin-binding protein 2x (pbp-2x), c-terminal domain"/>
    <property type="match status" value="2"/>
</dbReference>
<dbReference type="InterPro" id="IPR008271">
    <property type="entry name" value="Ser/Thr_kinase_AS"/>
</dbReference>
<organism evidence="12 13">
    <name type="scientific">Shuttleworthella satelles DSM 14600</name>
    <dbReference type="NCBI Taxonomy" id="626523"/>
    <lineage>
        <taxon>Bacteria</taxon>
        <taxon>Bacillati</taxon>
        <taxon>Bacillota</taxon>
        <taxon>Clostridia</taxon>
        <taxon>Lachnospirales</taxon>
        <taxon>Lachnospiraceae</taxon>
        <taxon>Shuttleworthella</taxon>
    </lineage>
</organism>
<dbReference type="PROSITE" id="PS00108">
    <property type="entry name" value="PROTEIN_KINASE_ST"/>
    <property type="match status" value="1"/>
</dbReference>
<dbReference type="SMART" id="SM00740">
    <property type="entry name" value="PASTA"/>
    <property type="match status" value="3"/>
</dbReference>
<feature type="transmembrane region" description="Helical" evidence="9">
    <location>
        <begin position="349"/>
        <end position="376"/>
    </location>
</feature>
<feature type="domain" description="PASTA" evidence="11">
    <location>
        <begin position="452"/>
        <end position="518"/>
    </location>
</feature>
<dbReference type="PANTHER" id="PTHR43289">
    <property type="entry name" value="MITOGEN-ACTIVATED PROTEIN KINASE KINASE KINASE 20-RELATED"/>
    <property type="match status" value="1"/>
</dbReference>
<keyword evidence="5 12" id="KW-0418">Kinase</keyword>
<evidence type="ECO:0000256" key="1">
    <source>
        <dbReference type="ARBA" id="ARBA00012513"/>
    </source>
</evidence>
<gene>
    <name evidence="12" type="ORF">GCWU000342_00593</name>
</gene>
<dbReference type="SUPFAM" id="SSF56112">
    <property type="entry name" value="Protein kinase-like (PK-like)"/>
    <property type="match status" value="1"/>
</dbReference>
<evidence type="ECO:0000259" key="10">
    <source>
        <dbReference type="PROSITE" id="PS50011"/>
    </source>
</evidence>
<dbReference type="GO" id="GO:0004674">
    <property type="term" value="F:protein serine/threonine kinase activity"/>
    <property type="evidence" value="ECO:0007669"/>
    <property type="project" value="UniProtKB-KW"/>
</dbReference>
<dbReference type="PROSITE" id="PS51178">
    <property type="entry name" value="PASTA"/>
    <property type="match status" value="3"/>
</dbReference>
<comment type="catalytic activity">
    <reaction evidence="8">
        <text>L-seryl-[protein] + ATP = O-phospho-L-seryl-[protein] + ADP + H(+)</text>
        <dbReference type="Rhea" id="RHEA:17989"/>
        <dbReference type="Rhea" id="RHEA-COMP:9863"/>
        <dbReference type="Rhea" id="RHEA-COMP:11604"/>
        <dbReference type="ChEBI" id="CHEBI:15378"/>
        <dbReference type="ChEBI" id="CHEBI:29999"/>
        <dbReference type="ChEBI" id="CHEBI:30616"/>
        <dbReference type="ChEBI" id="CHEBI:83421"/>
        <dbReference type="ChEBI" id="CHEBI:456216"/>
        <dbReference type="EC" id="2.7.11.1"/>
    </reaction>
</comment>
<protein>
    <recommendedName>
        <fullName evidence="1">non-specific serine/threonine protein kinase</fullName>
        <ecNumber evidence="1">2.7.11.1</ecNumber>
    </recommendedName>
</protein>
<evidence type="ECO:0000256" key="5">
    <source>
        <dbReference type="ARBA" id="ARBA00022777"/>
    </source>
</evidence>
<evidence type="ECO:0000313" key="12">
    <source>
        <dbReference type="EMBL" id="EEP29237.1"/>
    </source>
</evidence>
<evidence type="ECO:0000256" key="7">
    <source>
        <dbReference type="ARBA" id="ARBA00047899"/>
    </source>
</evidence>
<comment type="catalytic activity">
    <reaction evidence="7">
        <text>L-threonyl-[protein] + ATP = O-phospho-L-threonyl-[protein] + ADP + H(+)</text>
        <dbReference type="Rhea" id="RHEA:46608"/>
        <dbReference type="Rhea" id="RHEA-COMP:11060"/>
        <dbReference type="Rhea" id="RHEA-COMP:11605"/>
        <dbReference type="ChEBI" id="CHEBI:15378"/>
        <dbReference type="ChEBI" id="CHEBI:30013"/>
        <dbReference type="ChEBI" id="CHEBI:30616"/>
        <dbReference type="ChEBI" id="CHEBI:61977"/>
        <dbReference type="ChEBI" id="CHEBI:456216"/>
        <dbReference type="EC" id="2.7.11.1"/>
    </reaction>
</comment>
<feature type="domain" description="Protein kinase" evidence="10">
    <location>
        <begin position="12"/>
        <end position="278"/>
    </location>
</feature>
<evidence type="ECO:0000256" key="3">
    <source>
        <dbReference type="ARBA" id="ARBA00022679"/>
    </source>
</evidence>
<dbReference type="FunFam" id="3.30.200.20:FF:000035">
    <property type="entry name" value="Serine/threonine protein kinase Stk1"/>
    <property type="match status" value="1"/>
</dbReference>
<dbReference type="InterPro" id="IPR005543">
    <property type="entry name" value="PASTA_dom"/>
</dbReference>
<dbReference type="GO" id="GO:0005524">
    <property type="term" value="F:ATP binding"/>
    <property type="evidence" value="ECO:0007669"/>
    <property type="project" value="UniProtKB-KW"/>
</dbReference>
<dbReference type="InterPro" id="IPR018247">
    <property type="entry name" value="EF_Hand_1_Ca_BS"/>
</dbReference>
<evidence type="ECO:0000256" key="2">
    <source>
        <dbReference type="ARBA" id="ARBA00022527"/>
    </source>
</evidence>
<evidence type="ECO:0000256" key="9">
    <source>
        <dbReference type="SAM" id="Phobius"/>
    </source>
</evidence>
<evidence type="ECO:0000313" key="13">
    <source>
        <dbReference type="Proteomes" id="UP000003494"/>
    </source>
</evidence>
<evidence type="ECO:0000259" key="11">
    <source>
        <dbReference type="PROSITE" id="PS51178"/>
    </source>
</evidence>
<keyword evidence="9" id="KW-0472">Membrane</keyword>
<keyword evidence="3" id="KW-0808">Transferase</keyword>
<dbReference type="CDD" id="cd14014">
    <property type="entry name" value="STKc_PknB_like"/>
    <property type="match status" value="1"/>
</dbReference>
<evidence type="ECO:0000256" key="6">
    <source>
        <dbReference type="ARBA" id="ARBA00022840"/>
    </source>
</evidence>
<dbReference type="Gene3D" id="1.10.510.10">
    <property type="entry name" value="Transferase(Phosphotransferase) domain 1"/>
    <property type="match status" value="1"/>
</dbReference>
<dbReference type="eggNOG" id="COG0515">
    <property type="taxonomic scope" value="Bacteria"/>
</dbReference>
<dbReference type="NCBIfam" id="NF033483">
    <property type="entry name" value="PknB_PASTA_kin"/>
    <property type="match status" value="1"/>
</dbReference>
<feature type="domain" description="PASTA" evidence="11">
    <location>
        <begin position="385"/>
        <end position="451"/>
    </location>
</feature>
<evidence type="ECO:0000256" key="8">
    <source>
        <dbReference type="ARBA" id="ARBA00048679"/>
    </source>
</evidence>